<feature type="binding site" evidence="3">
    <location>
        <begin position="585"/>
        <end position="592"/>
    </location>
    <ligand>
        <name>ATP</name>
        <dbReference type="ChEBI" id="CHEBI:30616"/>
    </ligand>
</feature>
<name>A0A366IPP1_9MICO</name>
<feature type="region of interest" description="Disordered" evidence="4">
    <location>
        <begin position="839"/>
        <end position="858"/>
    </location>
</feature>
<dbReference type="EMBL" id="QNSB01000002">
    <property type="protein sequence ID" value="RBP73583.1"/>
    <property type="molecule type" value="Genomic_DNA"/>
</dbReference>
<dbReference type="Pfam" id="PF01580">
    <property type="entry name" value="FtsK_SpoIIIE"/>
    <property type="match status" value="1"/>
</dbReference>
<sequence length="1109" mass="122449">MHTTRLAPHEVMNAAEGLQNRFLRGSAEASRRVHELRRTRGQWDDDERAISGSVAQTQALLRAHVSLAEDLKFWLQDRLSGSDRSWKVLARLHQEGGIEAVPVPYEQNANGGIDYDFSRLDQVKNDIVLHRRDLDRARLLTAGVSRHLSRGLTVFEGMRLHCIAMAHDIAQRLVKESSHFDEVSNENSSKYRAQLAAIGAELRNEISDIQGSFDSVIRSAGPGAVEQWRDADFQRWELPSAVVPQFIGALHYTGPELAEFDNVRLEAPFLKDIRKLGNVLHPYSGRSANREELDAVVRNFLARTLCSFPAKNLRVGVIDPLGMGNAVSRFIRLGDYNPELISGQVRSNNASIKDLLSTLTAHIELVVQKFLRGTYSSLAEYNEEAGEVAEAYRLLIVQDFPSQFDDEMLHQLQRIIEHGPKCGIFTFMTANTDSNEDDFRRIDINRLPLASMTVTSGNFAPSGSTPQGDSARLLKLSDDPIRELGEARGGAVIDAIVDAVGRSSRTLDIDTALEKTFAKFAEIAAAGTKSDLSQDLVVPDLGDPATWWKNHASDSVVAPIGRQGATDIAFLRLDSGNLTGALIVGRPGSGKSTLIHTILAGLTTMYGPDELELYLLDFKEGVEFADYAEYSLPHAACIAVESERELGMNVLVSLTHELKRRAEAFKAAKVQNIGSYRSRGHELTRIVVFFDEFQVLFNEDDRIGQESARAMDLIIKQGRSHGIHIVLSSQTLSGMIAMNKQSLQLLNVRVLLPSSTEDAMTVMDDHNPAHKLIKSRGEGILNNASGRESANIQFNGAYEKDQVRRDRMKLLRTKAVDEGFLRTPRIFESGTQAHLEAEDRAKFAPTPPSDPSTQASTLSLRPGTAFALSSDLRIELRREAGSNIIHVDRNTTEQLVGTVAALWLSARASNPYTTHEVIGFSHVPPAMHEIIRGLADEGIATFSGSKSADSALQRLGAELDRRQEEQDFSSAPIVLTLLGIQKARDLDPNSYSSSLSFDDDSTVSLHEQIERIAAEGPEVGIHIIATVDTCQGLEKRFSRKLQHEFSTRLVGSMSAEDIGSLTSPSVRVRPHQGQMLYYDIDTGATVKYLPYVLNDTNWISTILPTGARQ</sequence>
<dbReference type="PANTHER" id="PTHR22683">
    <property type="entry name" value="SPORULATION PROTEIN RELATED"/>
    <property type="match status" value="1"/>
</dbReference>
<keyword evidence="7" id="KW-1185">Reference proteome</keyword>
<dbReference type="InterPro" id="IPR050206">
    <property type="entry name" value="FtsK/SpoIIIE/SftA"/>
</dbReference>
<evidence type="ECO:0000259" key="5">
    <source>
        <dbReference type="PROSITE" id="PS50901"/>
    </source>
</evidence>
<protein>
    <submittedName>
        <fullName evidence="6">FtsK/SpoIIIE family protein</fullName>
    </submittedName>
</protein>
<dbReference type="PANTHER" id="PTHR22683:SF41">
    <property type="entry name" value="DNA TRANSLOCASE FTSK"/>
    <property type="match status" value="1"/>
</dbReference>
<evidence type="ECO:0000313" key="7">
    <source>
        <dbReference type="Proteomes" id="UP000253509"/>
    </source>
</evidence>
<evidence type="ECO:0000256" key="2">
    <source>
        <dbReference type="ARBA" id="ARBA00022840"/>
    </source>
</evidence>
<dbReference type="PROSITE" id="PS50901">
    <property type="entry name" value="FTSK"/>
    <property type="match status" value="1"/>
</dbReference>
<dbReference type="CDD" id="cd00882">
    <property type="entry name" value="Ras_like_GTPase"/>
    <property type="match status" value="1"/>
</dbReference>
<evidence type="ECO:0000256" key="1">
    <source>
        <dbReference type="ARBA" id="ARBA00022741"/>
    </source>
</evidence>
<dbReference type="GO" id="GO:0005524">
    <property type="term" value="F:ATP binding"/>
    <property type="evidence" value="ECO:0007669"/>
    <property type="project" value="UniProtKB-UniRule"/>
</dbReference>
<dbReference type="GO" id="GO:0003677">
    <property type="term" value="F:DNA binding"/>
    <property type="evidence" value="ECO:0007669"/>
    <property type="project" value="InterPro"/>
</dbReference>
<evidence type="ECO:0000313" key="6">
    <source>
        <dbReference type="EMBL" id="RBP73583.1"/>
    </source>
</evidence>
<keyword evidence="2 3" id="KW-0067">ATP-binding</keyword>
<evidence type="ECO:0000256" key="3">
    <source>
        <dbReference type="PROSITE-ProRule" id="PRU00289"/>
    </source>
</evidence>
<evidence type="ECO:0000256" key="4">
    <source>
        <dbReference type="SAM" id="MobiDB-lite"/>
    </source>
</evidence>
<proteinExistence type="predicted"/>
<accession>A0A366IPP1</accession>
<gene>
    <name evidence="6" type="ORF">DFO65_102111</name>
</gene>
<dbReference type="InterPro" id="IPR002543">
    <property type="entry name" value="FtsK_dom"/>
</dbReference>
<dbReference type="Proteomes" id="UP000253509">
    <property type="component" value="Unassembled WGS sequence"/>
</dbReference>
<reference evidence="6 7" key="1">
    <citation type="submission" date="2018-06" db="EMBL/GenBank/DDBJ databases">
        <title>Freshwater and sediment microbial communities from various areas in North America, analyzing microbe dynamics in response to fracking.</title>
        <authorList>
            <person name="Lamendella R."/>
        </authorList>
    </citation>
    <scope>NUCLEOTIDE SEQUENCE [LARGE SCALE GENOMIC DNA]</scope>
    <source>
        <strain evidence="6 7">3b_TX</strain>
    </source>
</reference>
<feature type="domain" description="FtsK" evidence="5">
    <location>
        <begin position="565"/>
        <end position="761"/>
    </location>
</feature>
<dbReference type="SUPFAM" id="SSF52540">
    <property type="entry name" value="P-loop containing nucleoside triphosphate hydrolases"/>
    <property type="match status" value="1"/>
</dbReference>
<keyword evidence="1 3" id="KW-0547">Nucleotide-binding</keyword>
<organism evidence="6 7">
    <name type="scientific">Brevibacterium celere</name>
    <dbReference type="NCBI Taxonomy" id="225845"/>
    <lineage>
        <taxon>Bacteria</taxon>
        <taxon>Bacillati</taxon>
        <taxon>Actinomycetota</taxon>
        <taxon>Actinomycetes</taxon>
        <taxon>Micrococcales</taxon>
        <taxon>Brevibacteriaceae</taxon>
        <taxon>Brevibacterium</taxon>
    </lineage>
</organism>
<dbReference type="SMART" id="SM00382">
    <property type="entry name" value="AAA"/>
    <property type="match status" value="1"/>
</dbReference>
<dbReference type="InterPro" id="IPR027417">
    <property type="entry name" value="P-loop_NTPase"/>
</dbReference>
<dbReference type="InterPro" id="IPR003593">
    <property type="entry name" value="AAA+_ATPase"/>
</dbReference>
<dbReference type="AlphaFoldDB" id="A0A366IPP1"/>
<dbReference type="Gene3D" id="3.40.50.300">
    <property type="entry name" value="P-loop containing nucleotide triphosphate hydrolases"/>
    <property type="match status" value="3"/>
</dbReference>
<comment type="caution">
    <text evidence="6">The sequence shown here is derived from an EMBL/GenBank/DDBJ whole genome shotgun (WGS) entry which is preliminary data.</text>
</comment>